<name>A0A428JRP6_9BACT</name>
<dbReference type="EMBL" id="RWIS01000002">
    <property type="protein sequence ID" value="RSK36320.1"/>
    <property type="molecule type" value="Genomic_DNA"/>
</dbReference>
<proteinExistence type="predicted"/>
<protein>
    <recommendedName>
        <fullName evidence="4">Lipocalin-like domain-containing protein</fullName>
    </recommendedName>
</protein>
<keyword evidence="1" id="KW-0732">Signal</keyword>
<evidence type="ECO:0000313" key="3">
    <source>
        <dbReference type="Proteomes" id="UP000280066"/>
    </source>
</evidence>
<evidence type="ECO:0000313" key="2">
    <source>
        <dbReference type="EMBL" id="RSK36320.1"/>
    </source>
</evidence>
<evidence type="ECO:0008006" key="4">
    <source>
        <dbReference type="Google" id="ProtNLM"/>
    </source>
</evidence>
<feature type="chain" id="PRO_5019519400" description="Lipocalin-like domain-containing protein" evidence="1">
    <location>
        <begin position="21"/>
        <end position="154"/>
    </location>
</feature>
<keyword evidence="3" id="KW-1185">Reference proteome</keyword>
<dbReference type="AlphaFoldDB" id="A0A428JRP6"/>
<gene>
    <name evidence="2" type="ORF">EI290_05410</name>
</gene>
<dbReference type="Proteomes" id="UP000280066">
    <property type="component" value="Unassembled WGS sequence"/>
</dbReference>
<dbReference type="RefSeq" id="WP_125427510.1">
    <property type="nucleotide sequence ID" value="NZ_RWIS01000002.1"/>
</dbReference>
<dbReference type="OrthoDB" id="885549at2"/>
<organism evidence="2 3">
    <name type="scientific">Hymenobacter metallilatus</name>
    <dbReference type="NCBI Taxonomy" id="2493666"/>
    <lineage>
        <taxon>Bacteria</taxon>
        <taxon>Pseudomonadati</taxon>
        <taxon>Bacteroidota</taxon>
        <taxon>Cytophagia</taxon>
        <taxon>Cytophagales</taxon>
        <taxon>Hymenobacteraceae</taxon>
        <taxon>Hymenobacter</taxon>
    </lineage>
</organism>
<reference evidence="2 3" key="1">
    <citation type="submission" date="2018-12" db="EMBL/GenBank/DDBJ databases">
        <authorList>
            <person name="Feng G."/>
            <person name="Zhu H."/>
        </authorList>
    </citation>
    <scope>NUCLEOTIDE SEQUENCE [LARGE SCALE GENOMIC DNA]</scope>
    <source>
        <strain evidence="2 3">9PBR-2</strain>
    </source>
</reference>
<sequence length="154" mass="16706">MPIPATLRFARLLACSALLALGAAGTTSCEKSTCGCTPPPREPVTTAAFTSVTVWWLNEVSSGGQLTSAEAIKDRYSMQFKPDGTYVQTLLADGTTYRGTWMLMGTDNRTLHLTDHKGTAQEYTVESVTTAKLVYGHPAKHNQPEMYSFGPARK</sequence>
<evidence type="ECO:0000256" key="1">
    <source>
        <dbReference type="SAM" id="SignalP"/>
    </source>
</evidence>
<comment type="caution">
    <text evidence="2">The sequence shown here is derived from an EMBL/GenBank/DDBJ whole genome shotgun (WGS) entry which is preliminary data.</text>
</comment>
<accession>A0A428JRP6</accession>
<feature type="signal peptide" evidence="1">
    <location>
        <begin position="1"/>
        <end position="20"/>
    </location>
</feature>